<accession>A0A151NPN3</accession>
<protein>
    <submittedName>
        <fullName evidence="2">Uncharacterized protein</fullName>
    </submittedName>
</protein>
<sequence length="100" mass="10779">MRWSRISKATERGQNSTVGGLVLYCKSGVSNIRSMGWIQLAEVGAASPAPCQSCCCNHCHMPRIGATDAAVAFPRLNPVLKEPCSPDPTQETNTSEMLEK</sequence>
<reference evidence="2 3" key="1">
    <citation type="journal article" date="2012" name="Genome Biol.">
        <title>Sequencing three crocodilian genomes to illuminate the evolution of archosaurs and amniotes.</title>
        <authorList>
            <person name="St John J.A."/>
            <person name="Braun E.L."/>
            <person name="Isberg S.R."/>
            <person name="Miles L.G."/>
            <person name="Chong A.Y."/>
            <person name="Gongora J."/>
            <person name="Dalzell P."/>
            <person name="Moran C."/>
            <person name="Bed'hom B."/>
            <person name="Abzhanov A."/>
            <person name="Burgess S.C."/>
            <person name="Cooksey A.M."/>
            <person name="Castoe T.A."/>
            <person name="Crawford N.G."/>
            <person name="Densmore L.D."/>
            <person name="Drew J.C."/>
            <person name="Edwards S.V."/>
            <person name="Faircloth B.C."/>
            <person name="Fujita M.K."/>
            <person name="Greenwold M.J."/>
            <person name="Hoffmann F.G."/>
            <person name="Howard J.M."/>
            <person name="Iguchi T."/>
            <person name="Janes D.E."/>
            <person name="Khan S.Y."/>
            <person name="Kohno S."/>
            <person name="de Koning A.J."/>
            <person name="Lance S.L."/>
            <person name="McCarthy F.M."/>
            <person name="McCormack J.E."/>
            <person name="Merchant M.E."/>
            <person name="Peterson D.G."/>
            <person name="Pollock D.D."/>
            <person name="Pourmand N."/>
            <person name="Raney B.J."/>
            <person name="Roessler K.A."/>
            <person name="Sanford J.R."/>
            <person name="Sawyer R.H."/>
            <person name="Schmidt C.J."/>
            <person name="Triplett E.W."/>
            <person name="Tuberville T.D."/>
            <person name="Venegas-Anaya M."/>
            <person name="Howard J.T."/>
            <person name="Jarvis E.D."/>
            <person name="Guillette L.J.Jr."/>
            <person name="Glenn T.C."/>
            <person name="Green R.E."/>
            <person name="Ray D.A."/>
        </authorList>
    </citation>
    <scope>NUCLEOTIDE SEQUENCE [LARGE SCALE GENOMIC DNA]</scope>
    <source>
        <strain evidence="2">KSC_2009_1</strain>
    </source>
</reference>
<comment type="caution">
    <text evidence="2">The sequence shown here is derived from an EMBL/GenBank/DDBJ whole genome shotgun (WGS) entry which is preliminary data.</text>
</comment>
<dbReference type="EMBL" id="AKHW03002440">
    <property type="protein sequence ID" value="KYO38797.1"/>
    <property type="molecule type" value="Genomic_DNA"/>
</dbReference>
<feature type="region of interest" description="Disordered" evidence="1">
    <location>
        <begin position="81"/>
        <end position="100"/>
    </location>
</feature>
<evidence type="ECO:0000313" key="2">
    <source>
        <dbReference type="EMBL" id="KYO38797.1"/>
    </source>
</evidence>
<organism evidence="2 3">
    <name type="scientific">Alligator mississippiensis</name>
    <name type="common">American alligator</name>
    <dbReference type="NCBI Taxonomy" id="8496"/>
    <lineage>
        <taxon>Eukaryota</taxon>
        <taxon>Metazoa</taxon>
        <taxon>Chordata</taxon>
        <taxon>Craniata</taxon>
        <taxon>Vertebrata</taxon>
        <taxon>Euteleostomi</taxon>
        <taxon>Archelosauria</taxon>
        <taxon>Archosauria</taxon>
        <taxon>Crocodylia</taxon>
        <taxon>Alligatoridae</taxon>
        <taxon>Alligatorinae</taxon>
        <taxon>Alligator</taxon>
    </lineage>
</organism>
<feature type="compositionally biased region" description="Polar residues" evidence="1">
    <location>
        <begin position="87"/>
        <end position="100"/>
    </location>
</feature>
<name>A0A151NPN3_ALLMI</name>
<evidence type="ECO:0000256" key="1">
    <source>
        <dbReference type="SAM" id="MobiDB-lite"/>
    </source>
</evidence>
<evidence type="ECO:0000313" key="3">
    <source>
        <dbReference type="Proteomes" id="UP000050525"/>
    </source>
</evidence>
<gene>
    <name evidence="2" type="ORF">Y1Q_0023474</name>
</gene>
<keyword evidence="3" id="KW-1185">Reference proteome</keyword>
<proteinExistence type="predicted"/>
<dbReference type="Proteomes" id="UP000050525">
    <property type="component" value="Unassembled WGS sequence"/>
</dbReference>
<dbReference type="AlphaFoldDB" id="A0A151NPN3"/>